<feature type="signal peptide" evidence="1">
    <location>
        <begin position="1"/>
        <end position="24"/>
    </location>
</feature>
<protein>
    <submittedName>
        <fullName evidence="2">Uncharacterized protein</fullName>
    </submittedName>
</protein>
<gene>
    <name evidence="2" type="ORF">SLEP1_g22833</name>
</gene>
<proteinExistence type="predicted"/>
<evidence type="ECO:0000313" key="3">
    <source>
        <dbReference type="Proteomes" id="UP001054252"/>
    </source>
</evidence>
<evidence type="ECO:0000256" key="1">
    <source>
        <dbReference type="SAM" id="SignalP"/>
    </source>
</evidence>
<keyword evidence="3" id="KW-1185">Reference proteome</keyword>
<keyword evidence="1" id="KW-0732">Signal</keyword>
<feature type="chain" id="PRO_5043786537" evidence="1">
    <location>
        <begin position="25"/>
        <end position="56"/>
    </location>
</feature>
<dbReference type="AlphaFoldDB" id="A0AAV5JFR5"/>
<sequence>MEKKRCGVLVLATVVLMLVGAATAARTVTDRTLSHHNGQVSRNLLSNGLGMTPPMG</sequence>
<accession>A0AAV5JFR5</accession>
<comment type="caution">
    <text evidence="2">The sequence shown here is derived from an EMBL/GenBank/DDBJ whole genome shotgun (WGS) entry which is preliminary data.</text>
</comment>
<evidence type="ECO:0000313" key="2">
    <source>
        <dbReference type="EMBL" id="GKV11586.1"/>
    </source>
</evidence>
<name>A0AAV5JFR5_9ROSI</name>
<organism evidence="2 3">
    <name type="scientific">Rubroshorea leprosula</name>
    <dbReference type="NCBI Taxonomy" id="152421"/>
    <lineage>
        <taxon>Eukaryota</taxon>
        <taxon>Viridiplantae</taxon>
        <taxon>Streptophyta</taxon>
        <taxon>Embryophyta</taxon>
        <taxon>Tracheophyta</taxon>
        <taxon>Spermatophyta</taxon>
        <taxon>Magnoliopsida</taxon>
        <taxon>eudicotyledons</taxon>
        <taxon>Gunneridae</taxon>
        <taxon>Pentapetalae</taxon>
        <taxon>rosids</taxon>
        <taxon>malvids</taxon>
        <taxon>Malvales</taxon>
        <taxon>Dipterocarpaceae</taxon>
        <taxon>Rubroshorea</taxon>
    </lineage>
</organism>
<reference evidence="2 3" key="1">
    <citation type="journal article" date="2021" name="Commun. Biol.">
        <title>The genome of Shorea leprosula (Dipterocarpaceae) highlights the ecological relevance of drought in aseasonal tropical rainforests.</title>
        <authorList>
            <person name="Ng K.K.S."/>
            <person name="Kobayashi M.J."/>
            <person name="Fawcett J.A."/>
            <person name="Hatakeyama M."/>
            <person name="Paape T."/>
            <person name="Ng C.H."/>
            <person name="Ang C.C."/>
            <person name="Tnah L.H."/>
            <person name="Lee C.T."/>
            <person name="Nishiyama T."/>
            <person name="Sese J."/>
            <person name="O'Brien M.J."/>
            <person name="Copetti D."/>
            <person name="Mohd Noor M.I."/>
            <person name="Ong R.C."/>
            <person name="Putra M."/>
            <person name="Sireger I.Z."/>
            <person name="Indrioko S."/>
            <person name="Kosugi Y."/>
            <person name="Izuno A."/>
            <person name="Isagi Y."/>
            <person name="Lee S.L."/>
            <person name="Shimizu K.K."/>
        </authorList>
    </citation>
    <scope>NUCLEOTIDE SEQUENCE [LARGE SCALE GENOMIC DNA]</scope>
    <source>
        <strain evidence="2">214</strain>
    </source>
</reference>
<dbReference type="Proteomes" id="UP001054252">
    <property type="component" value="Unassembled WGS sequence"/>
</dbReference>
<dbReference type="EMBL" id="BPVZ01000034">
    <property type="protein sequence ID" value="GKV11586.1"/>
    <property type="molecule type" value="Genomic_DNA"/>
</dbReference>